<dbReference type="eggNOG" id="KOG1514">
    <property type="taxonomic scope" value="Eukaryota"/>
</dbReference>
<dbReference type="InterPro" id="IPR043151">
    <property type="entry name" value="BAH_sf"/>
</dbReference>
<dbReference type="RefSeq" id="XP_003684154.1">
    <property type="nucleotide sequence ID" value="XM_003684106.1"/>
</dbReference>
<evidence type="ECO:0000256" key="8">
    <source>
        <dbReference type="ARBA" id="ARBA00023125"/>
    </source>
</evidence>
<dbReference type="KEGG" id="tpf:TPHA_0B00480"/>
<dbReference type="GO" id="GO:0046872">
    <property type="term" value="F:metal ion binding"/>
    <property type="evidence" value="ECO:0007669"/>
    <property type="project" value="UniProtKB-KW"/>
</dbReference>
<evidence type="ECO:0000256" key="3">
    <source>
        <dbReference type="ARBA" id="ARBA00022705"/>
    </source>
</evidence>
<dbReference type="InterPro" id="IPR050311">
    <property type="entry name" value="ORC1/CDC6"/>
</dbReference>
<dbReference type="PANTHER" id="PTHR10763:SF23">
    <property type="entry name" value="ORIGIN RECOGNITION COMPLEX SUBUNIT 1"/>
    <property type="match status" value="1"/>
</dbReference>
<dbReference type="InterPro" id="IPR003593">
    <property type="entry name" value="AAA+_ATPase"/>
</dbReference>
<dbReference type="InterPro" id="IPR048867">
    <property type="entry name" value="WHD_ORC1"/>
</dbReference>
<dbReference type="Gene3D" id="3.40.50.300">
    <property type="entry name" value="P-loop containing nucleotide triphosphate hydrolases"/>
    <property type="match status" value="1"/>
</dbReference>
<evidence type="ECO:0000256" key="7">
    <source>
        <dbReference type="ARBA" id="ARBA00022842"/>
    </source>
</evidence>
<dbReference type="Pfam" id="PF17872">
    <property type="entry name" value="AAA_lid_10"/>
    <property type="match status" value="1"/>
</dbReference>
<dbReference type="PROSITE" id="PS51038">
    <property type="entry name" value="BAH"/>
    <property type="match status" value="1"/>
</dbReference>
<comment type="subcellular location">
    <subcellularLocation>
        <location evidence="1 10">Nucleus</location>
    </subcellularLocation>
</comment>
<dbReference type="GO" id="GO:0016887">
    <property type="term" value="F:ATP hydrolysis activity"/>
    <property type="evidence" value="ECO:0007669"/>
    <property type="project" value="EnsemblFungi"/>
</dbReference>
<keyword evidence="4" id="KW-0479">Metal-binding</keyword>
<dbReference type="SMART" id="SM00382">
    <property type="entry name" value="AAA"/>
    <property type="match status" value="1"/>
</dbReference>
<dbReference type="SUPFAM" id="SSF52540">
    <property type="entry name" value="P-loop containing nucleoside triphosphate hydrolases"/>
    <property type="match status" value="1"/>
</dbReference>
<dbReference type="InterPro" id="IPR027417">
    <property type="entry name" value="P-loop_NTPase"/>
</dbReference>
<evidence type="ECO:0000256" key="1">
    <source>
        <dbReference type="ARBA" id="ARBA00004123"/>
    </source>
</evidence>
<feature type="domain" description="BAH" evidence="12">
    <location>
        <begin position="48"/>
        <end position="192"/>
    </location>
</feature>
<evidence type="ECO:0000256" key="6">
    <source>
        <dbReference type="ARBA" id="ARBA00022840"/>
    </source>
</evidence>
<dbReference type="GO" id="GO:0005664">
    <property type="term" value="C:nuclear origin of replication recognition complex"/>
    <property type="evidence" value="ECO:0007669"/>
    <property type="project" value="EnsemblFungi"/>
</dbReference>
<dbReference type="GO" id="GO:0006270">
    <property type="term" value="P:DNA replication initiation"/>
    <property type="evidence" value="ECO:0007669"/>
    <property type="project" value="EnsemblFungi"/>
</dbReference>
<dbReference type="GO" id="GO:0043007">
    <property type="term" value="P:maintenance of rDNA"/>
    <property type="evidence" value="ECO:0007669"/>
    <property type="project" value="EnsemblFungi"/>
</dbReference>
<keyword evidence="14" id="KW-1185">Reference proteome</keyword>
<evidence type="ECO:0000259" key="12">
    <source>
        <dbReference type="PROSITE" id="PS51038"/>
    </source>
</evidence>
<evidence type="ECO:0000256" key="9">
    <source>
        <dbReference type="ARBA" id="ARBA00023242"/>
    </source>
</evidence>
<dbReference type="GO" id="GO:0031261">
    <property type="term" value="C:DNA replication preinitiation complex"/>
    <property type="evidence" value="ECO:0007669"/>
    <property type="project" value="EnsemblFungi"/>
</dbReference>
<dbReference type="InterPro" id="IPR041083">
    <property type="entry name" value="AAA_lid_10"/>
</dbReference>
<dbReference type="FunFam" id="3.40.50.300:FF:000199">
    <property type="entry name" value="Origin recognition complex subunit 1"/>
    <property type="match status" value="1"/>
</dbReference>
<feature type="region of interest" description="Disordered" evidence="11">
    <location>
        <begin position="244"/>
        <end position="347"/>
    </location>
</feature>
<comment type="function">
    <text evidence="10">Component of the origin recognition complex (ORC) that binds origins of replication. DNA-binding is ATP-dependent, however specific DNA sequences that define origins of replication have not been identified so far. ORC is required to assemble the pre-replication complex necessary to initiate DNA replication.</text>
</comment>
<keyword evidence="7" id="KW-0460">Magnesium</keyword>
<dbReference type="Pfam" id="PF21312">
    <property type="entry name" value="WHD_ORC1"/>
    <property type="match status" value="1"/>
</dbReference>
<feature type="compositionally biased region" description="Acidic residues" evidence="11">
    <location>
        <begin position="283"/>
        <end position="301"/>
    </location>
</feature>
<keyword evidence="8 10" id="KW-0238">DNA-binding</keyword>
<keyword evidence="9 10" id="KW-0539">Nucleus</keyword>
<accession>G8BQC3</accession>
<evidence type="ECO:0000313" key="14">
    <source>
        <dbReference type="Proteomes" id="UP000005666"/>
    </source>
</evidence>
<feature type="compositionally biased region" description="Basic and acidic residues" evidence="11">
    <location>
        <begin position="306"/>
        <end position="321"/>
    </location>
</feature>
<name>G8BQC3_TETPH</name>
<keyword evidence="6 10" id="KW-0067">ATP-binding</keyword>
<feature type="compositionally biased region" description="Acidic residues" evidence="11">
    <location>
        <begin position="258"/>
        <end position="268"/>
    </location>
</feature>
<dbReference type="Pfam" id="PF00004">
    <property type="entry name" value="AAA"/>
    <property type="match status" value="1"/>
</dbReference>
<dbReference type="Proteomes" id="UP000005666">
    <property type="component" value="Chromosome 2"/>
</dbReference>
<keyword evidence="5 10" id="KW-0547">Nucleotide-binding</keyword>
<dbReference type="GO" id="GO:0003688">
    <property type="term" value="F:DNA replication origin binding"/>
    <property type="evidence" value="ECO:0007669"/>
    <property type="project" value="EnsemblFungi"/>
</dbReference>
<proteinExistence type="inferred from homology"/>
<dbReference type="InterPro" id="IPR001025">
    <property type="entry name" value="BAH_dom"/>
</dbReference>
<dbReference type="SUPFAM" id="SSF82061">
    <property type="entry name" value="BAH domain"/>
    <property type="match status" value="1"/>
</dbReference>
<dbReference type="HOGENOM" id="CLU_012774_1_1_1"/>
<dbReference type="AlphaFoldDB" id="G8BQC3"/>
<evidence type="ECO:0000256" key="5">
    <source>
        <dbReference type="ARBA" id="ARBA00022741"/>
    </source>
</evidence>
<organism evidence="13 14">
    <name type="scientific">Tetrapisispora phaffii (strain ATCC 24235 / CBS 4417 / NBRC 1672 / NRRL Y-8282 / UCD 70-5)</name>
    <name type="common">Yeast</name>
    <name type="synonym">Fabospora phaffii</name>
    <dbReference type="NCBI Taxonomy" id="1071381"/>
    <lineage>
        <taxon>Eukaryota</taxon>
        <taxon>Fungi</taxon>
        <taxon>Dikarya</taxon>
        <taxon>Ascomycota</taxon>
        <taxon>Saccharomycotina</taxon>
        <taxon>Saccharomycetes</taxon>
        <taxon>Saccharomycetales</taxon>
        <taxon>Saccharomycetaceae</taxon>
        <taxon>Tetrapisispora</taxon>
    </lineage>
</organism>
<dbReference type="GeneID" id="11534842"/>
<protein>
    <recommendedName>
        <fullName evidence="10">Origin recognition complex subunit 1</fullName>
    </recommendedName>
</protein>
<dbReference type="GO" id="GO:0005524">
    <property type="term" value="F:ATP binding"/>
    <property type="evidence" value="ECO:0007669"/>
    <property type="project" value="UniProtKB-KW"/>
</dbReference>
<dbReference type="EMBL" id="HE612857">
    <property type="protein sequence ID" value="CCE61720.1"/>
    <property type="molecule type" value="Genomic_DNA"/>
</dbReference>
<dbReference type="GO" id="GO:0034728">
    <property type="term" value="P:nucleosome organization"/>
    <property type="evidence" value="ECO:0007669"/>
    <property type="project" value="EnsemblFungi"/>
</dbReference>
<dbReference type="InterPro" id="IPR003959">
    <property type="entry name" value="ATPase_AAA_core"/>
</dbReference>
<evidence type="ECO:0000256" key="4">
    <source>
        <dbReference type="ARBA" id="ARBA00022723"/>
    </source>
</evidence>
<dbReference type="CDD" id="cd00009">
    <property type="entry name" value="AAA"/>
    <property type="match status" value="1"/>
</dbReference>
<dbReference type="OMA" id="IMYNFFN"/>
<dbReference type="Gene3D" id="2.30.30.490">
    <property type="match status" value="1"/>
</dbReference>
<dbReference type="PANTHER" id="PTHR10763">
    <property type="entry name" value="CELL DIVISION CONTROL PROTEIN 6-RELATED"/>
    <property type="match status" value="1"/>
</dbReference>
<evidence type="ECO:0000256" key="10">
    <source>
        <dbReference type="RuleBase" id="RU365058"/>
    </source>
</evidence>
<evidence type="ECO:0000313" key="13">
    <source>
        <dbReference type="EMBL" id="CCE61720.1"/>
    </source>
</evidence>
<gene>
    <name evidence="13" type="primary">TPHA0B00480</name>
    <name evidence="13" type="ordered locus">TPHA_0B00480</name>
</gene>
<feature type="compositionally biased region" description="Basic and acidic residues" evidence="11">
    <location>
        <begin position="269"/>
        <end position="282"/>
    </location>
</feature>
<dbReference type="GO" id="GO:0033314">
    <property type="term" value="P:mitotic DNA replication checkpoint signaling"/>
    <property type="evidence" value="ECO:0007669"/>
    <property type="project" value="TreeGrafter"/>
</dbReference>
<comment type="subunit">
    <text evidence="10">ORC is composed of six subunits.</text>
</comment>
<dbReference type="GO" id="GO:0005656">
    <property type="term" value="C:nuclear pre-replicative complex"/>
    <property type="evidence" value="ECO:0007669"/>
    <property type="project" value="EnsemblFungi"/>
</dbReference>
<dbReference type="GO" id="GO:0006267">
    <property type="term" value="P:pre-replicative complex assembly involved in nuclear cell cycle DNA replication"/>
    <property type="evidence" value="ECO:0007669"/>
    <property type="project" value="EnsemblFungi"/>
</dbReference>
<dbReference type="Gene3D" id="1.10.8.60">
    <property type="match status" value="1"/>
</dbReference>
<comment type="similarity">
    <text evidence="2 10">Belongs to the ORC1 family.</text>
</comment>
<evidence type="ECO:0000256" key="2">
    <source>
        <dbReference type="ARBA" id="ARBA00008398"/>
    </source>
</evidence>
<dbReference type="OrthoDB" id="1926878at2759"/>
<keyword evidence="3 10" id="KW-0235">DNA replication</keyword>
<sequence length="928" mass="106176">MAATLKDLEGWKIIMRDENNNIIDENKRRSRRRNENITIDITRDSDGVSFTRGDSIITKDKNISADLGSYSVYYIHDIRLNTMTSVVELIAMTYLRWFEINPFNYYSYFEKSTFDNTKSIDYYKDRFNEEVDRNQLYLTAELKEISLKEFTQLANIRPVSDWKDELETKVINRDFSVRFLCDPDSTNFIEIDFEKLRNKMLTQEPKAAVQYFKKISIGGVDAVKGKQLATKSKADPVKEVSIREIKVESDSENNLSLSEEEEEDDGDDNDYHSDYEENKGAEDVEGIEDENTPSELSDSENDCANSDEKLISEEEYGESKKSTRTTKKRKISEVKEPKSSKKKIKATTPQYRTAKIKRFTKKNVDRARKKYTPFSKRFKNISDIPDLTKYADFNQSNLDLQMANYEAKLTAPTNSKVVETIFSKIKKQLYSSHGREKLIDNNDFDAYIPGRGKDFATIYLSLYTAIEAGTASTVYIAGTPGVGKTMTVREVIKELQSSMYQEELPEFQYVEINGLKMVKPTDSYEVLWNKISGERLTWGAAMESLEFYFNKVPKQKKRAVVVLLDELDALVTKAQDIMYNFFNWTTYSEAKLIVIAVANTMDLPERHLGNKVSSRIGFTRIMFTGYTHEELINIINSKLQGLNDTYFYVDSTNGNAVLMNSADAENGETLKMSSNIKKVKLRMSNDAIEITARKVASVSGDARRALKVCKRAAEIAEVAYMAKHGFKYDGSLVKADSDDDNDDNFADDKDVIALRKLKGVDNGVSNNEEEDDSVQTVHISHIMKALNEIVNTYNVEYIRKLPFSARLFLYAFLSLIRKTTFQEQEIGSIVDEIKLLADVNGNNKYISAVKNTLYQRENDRPDNNGDNSNSSTGQIRILSWNYIINNLIEAGVMSKQTMRHERLSTLKLNISIEDIKKALDFDETLKNL</sequence>
<dbReference type="GO" id="GO:0030466">
    <property type="term" value="P:silent mating-type cassette heterochromatin formation"/>
    <property type="evidence" value="ECO:0007669"/>
    <property type="project" value="EnsemblFungi"/>
</dbReference>
<reference evidence="13 14" key="1">
    <citation type="journal article" date="2011" name="Proc. Natl. Acad. Sci. U.S.A.">
        <title>Evolutionary erosion of yeast sex chromosomes by mating-type switching accidents.</title>
        <authorList>
            <person name="Gordon J.L."/>
            <person name="Armisen D."/>
            <person name="Proux-Wera E."/>
            <person name="Oheigeartaigh S.S."/>
            <person name="Byrne K.P."/>
            <person name="Wolfe K.H."/>
        </authorList>
    </citation>
    <scope>NUCLEOTIDE SEQUENCE [LARGE SCALE GENOMIC DNA]</scope>
    <source>
        <strain evidence="14">ATCC 24235 / CBS 4417 / NBRC 1672 / NRRL Y-8282 / UCD 70-5</strain>
    </source>
</reference>
<dbReference type="GO" id="GO:0031491">
    <property type="term" value="F:nucleosome binding"/>
    <property type="evidence" value="ECO:0007669"/>
    <property type="project" value="EnsemblFungi"/>
</dbReference>
<evidence type="ECO:0000256" key="11">
    <source>
        <dbReference type="SAM" id="MobiDB-lite"/>
    </source>
</evidence>
<dbReference type="STRING" id="1071381.G8BQC3"/>